<dbReference type="Proteomes" id="UP001523550">
    <property type="component" value="Unassembled WGS sequence"/>
</dbReference>
<accession>A0ABT1GAJ7</accession>
<evidence type="ECO:0000313" key="2">
    <source>
        <dbReference type="EMBL" id="MCP1728340.1"/>
    </source>
</evidence>
<dbReference type="EMBL" id="JALJYF010000002">
    <property type="protein sequence ID" value="MCP1728340.1"/>
    <property type="molecule type" value="Genomic_DNA"/>
</dbReference>
<evidence type="ECO:0000256" key="1">
    <source>
        <dbReference type="SAM" id="MobiDB-lite"/>
    </source>
</evidence>
<proteinExistence type="predicted"/>
<dbReference type="RefSeq" id="WP_253450278.1">
    <property type="nucleotide sequence ID" value="NZ_JALJYF010000002.1"/>
</dbReference>
<gene>
    <name evidence="2" type="ORF">J2T60_002340</name>
</gene>
<feature type="region of interest" description="Disordered" evidence="1">
    <location>
        <begin position="1"/>
        <end position="35"/>
    </location>
</feature>
<organism evidence="2 3">
    <name type="scientific">Natronospira proteinivora</name>
    <dbReference type="NCBI Taxonomy" id="1807133"/>
    <lineage>
        <taxon>Bacteria</taxon>
        <taxon>Pseudomonadati</taxon>
        <taxon>Pseudomonadota</taxon>
        <taxon>Gammaproteobacteria</taxon>
        <taxon>Natronospirales</taxon>
        <taxon>Natronospiraceae</taxon>
        <taxon>Natronospira</taxon>
    </lineage>
</organism>
<evidence type="ECO:0000313" key="3">
    <source>
        <dbReference type="Proteomes" id="UP001523550"/>
    </source>
</evidence>
<name>A0ABT1GAJ7_9GAMM</name>
<protein>
    <submittedName>
        <fullName evidence="2">Uncharacterized protein</fullName>
    </submittedName>
</protein>
<keyword evidence="3" id="KW-1185">Reference proteome</keyword>
<comment type="caution">
    <text evidence="2">The sequence shown here is derived from an EMBL/GenBank/DDBJ whole genome shotgun (WGS) entry which is preliminary data.</text>
</comment>
<sequence length="283" mass="31669">MDSRLAQPEQATQADKPAHHAGDDSSAPLETGQASNIPRDLDSILAIDPDIDLDQHRNQLKERFDAGDGTAAWELHQIARYCNGSIHWIRIWQNALGEAIDPERRIELREEIDRFEAIQGQCRNSELADQDTLTKSYNRWQWEAADAGVEEAMVSLAFSPQAIGPGYEAVSDEPTISDMAQRQRRYAEELRARCHVEALQTMGEGFAEDDPFVRGMEYSDHPGVDSDTARHMEAFTHRYAAASKQGESNPARYARSPDHVLTASEEMKALELAESMVSECNTP</sequence>
<reference evidence="2 3" key="1">
    <citation type="submission" date="2022-03" db="EMBL/GenBank/DDBJ databases">
        <title>Genomic Encyclopedia of Type Strains, Phase III (KMG-III): the genomes of soil and plant-associated and newly described type strains.</title>
        <authorList>
            <person name="Whitman W."/>
        </authorList>
    </citation>
    <scope>NUCLEOTIDE SEQUENCE [LARGE SCALE GENOMIC DNA]</scope>
    <source>
        <strain evidence="2 3">BSker1</strain>
    </source>
</reference>